<evidence type="ECO:0000256" key="6">
    <source>
        <dbReference type="PROSITE-ProRule" id="PRU00146"/>
    </source>
</evidence>
<dbReference type="OrthoDB" id="784962at2759"/>
<dbReference type="GO" id="GO:0008270">
    <property type="term" value="F:zinc ion binding"/>
    <property type="evidence" value="ECO:0007669"/>
    <property type="project" value="UniProtKB-KW"/>
</dbReference>
<evidence type="ECO:0000256" key="4">
    <source>
        <dbReference type="ARBA" id="ARBA00022833"/>
    </source>
</evidence>
<feature type="compositionally biased region" description="Polar residues" evidence="7">
    <location>
        <begin position="59"/>
        <end position="69"/>
    </location>
</feature>
<comment type="caution">
    <text evidence="10">The sequence shown here is derived from an EMBL/GenBank/DDBJ whole genome shotgun (WGS) entry which is preliminary data.</text>
</comment>
<keyword evidence="5" id="KW-0539">Nucleus</keyword>
<dbReference type="PANTHER" id="PTHR46174">
    <property type="entry name" value="CXXC-TYPE ZINC FINGER PROTEIN 1"/>
    <property type="match status" value="1"/>
</dbReference>
<gene>
    <name evidence="10" type="ORF">ACHHYP_12678</name>
</gene>
<organism evidence="10 11">
    <name type="scientific">Achlya hypogyna</name>
    <name type="common">Oomycete</name>
    <name type="synonym">Protoachlya hypogyna</name>
    <dbReference type="NCBI Taxonomy" id="1202772"/>
    <lineage>
        <taxon>Eukaryota</taxon>
        <taxon>Sar</taxon>
        <taxon>Stramenopiles</taxon>
        <taxon>Oomycota</taxon>
        <taxon>Saprolegniomycetes</taxon>
        <taxon>Saprolegniales</taxon>
        <taxon>Achlyaceae</taxon>
        <taxon>Achlya</taxon>
    </lineage>
</organism>
<dbReference type="Proteomes" id="UP000243579">
    <property type="component" value="Unassembled WGS sequence"/>
</dbReference>
<keyword evidence="2" id="KW-0479">Metal-binding</keyword>
<dbReference type="CDD" id="cd15560">
    <property type="entry name" value="PHD2_3_BPTF"/>
    <property type="match status" value="1"/>
</dbReference>
<evidence type="ECO:0008006" key="12">
    <source>
        <dbReference type="Google" id="ProtNLM"/>
    </source>
</evidence>
<proteinExistence type="predicted"/>
<keyword evidence="4" id="KW-0862">Zinc</keyword>
<dbReference type="STRING" id="1202772.A0A1V9ZH50"/>
<feature type="domain" description="PHD-type" evidence="8">
    <location>
        <begin position="1157"/>
        <end position="1206"/>
    </location>
</feature>
<protein>
    <recommendedName>
        <fullName evidence="12">PHD-type domain-containing protein</fullName>
    </recommendedName>
</protein>
<dbReference type="Gene3D" id="3.30.40.10">
    <property type="entry name" value="Zinc/RING finger domain, C3HC4 (zinc finger)"/>
    <property type="match status" value="1"/>
</dbReference>
<dbReference type="InterPro" id="IPR019786">
    <property type="entry name" value="Zinc_finger_PHD-type_CS"/>
</dbReference>
<feature type="region of interest" description="Disordered" evidence="7">
    <location>
        <begin position="49"/>
        <end position="93"/>
    </location>
</feature>
<dbReference type="InterPro" id="IPR000949">
    <property type="entry name" value="ELM2_dom"/>
</dbReference>
<dbReference type="SMART" id="SM00249">
    <property type="entry name" value="PHD"/>
    <property type="match status" value="1"/>
</dbReference>
<keyword evidence="11" id="KW-1185">Reference proteome</keyword>
<dbReference type="EMBL" id="JNBR01000122">
    <property type="protein sequence ID" value="OQR97150.1"/>
    <property type="molecule type" value="Genomic_DNA"/>
</dbReference>
<keyword evidence="3 6" id="KW-0863">Zinc-finger</keyword>
<evidence type="ECO:0000313" key="11">
    <source>
        <dbReference type="Proteomes" id="UP000243579"/>
    </source>
</evidence>
<sequence length="1661" mass="180262">MAERVDGELLSGKKRRAQDADKDTTSWQTASVSAGPAFVPKVRLGKRYQATIPPLKSIGTATDRSNASSRARKDDDDDEGDTEDDYIRMDTCSTEASPSIPRRMYSMEAIKGDKSVDKYLKFASSLCNGYMHGTPHATTANALHHLHRHSHDVVSAACHLYAAHGFAMMPEPRGAEDGSKKASTQKAKVQEWMVRALACIGHDVIDEATVAEMQELVRTCPTTEVDSKEMYVLQTTLARVEDWREACAALTKGKCTVADIQAVLYTAEDLRCALPERDVINARVFAFETAKSALIRGMTDRPKGRKAVKIGLDTLKELLMDVERHAIHFAQEDHLHRIIEDAEALEAQILHLLAQDKVSVPAVRDILARVEAIPVNLQAVVEPLKTKMVSAQKWLERARKCIPPTKRQSSRNMQDARTKMDLSTVHDLVKSAPIDEQSSEMQEMEELLAYADEWSARVADAIADSAAAMPIDTLRELLDEGHDMPVVMEQTAHLAAIIEGREWVDDARRTLAAHSSLDDLRAAVKEAHKLRKRMPPAARERWQPAVEADIVAAIAQAETWLGELHELLGSATCARLFTGDASRFRGPKHQLVTKPTVAAVQAKLAEVSALRVDVGAFVAPLEGLLGRCAELEALCATCLASVDGDQAFAKAAAALEAVDTFACYVAPAEQLRAAVSTAKEWLARVKAVCGAKPAGGRRLTKRSSTAGHDNLVPLAALSELQEQGASLVFAFPEEQRALAVELDSVAQWQARVRDWLRSDVPTIVCACSDLRTIDTQYVEQRRAAWEARQKRLTAARDTDAPKAVLTIKAKEETLALETAPEREMVLEADVARIAPLVHATDFPALESSVVVDIVRGLSGTRPKEAAEATATMVDWGPLVGAIDDGLAYIASLETRVKAEEADLVLEATPAEEAPTQALSAALAAVQELLGQANPTLATPEAATLHALAKLLEWFQDARAVLQGETGPSLPQVVATGVQLQAASDLPADAAWADAVFWSLPLLTTQHGELEAFQASLEERLSANAFALEDMDAAIAQADALQADDRPLWVELKKTKIWLAKVKKAVKPRAANGSRMPLHAATALVEDGAKLKVVAGAWTALQAHVATATAWEERLKTSGLDSGHAKIAVLVQLLHEYTHGGFLVDFDMHRDVLVSATEQYCICRQPYDGLMIGCDLCDDWFHDTCIGLSKEKAEKVEDYMCPSCGLLQELKALVDGIDGSTRQLFELEDKAHEKAFGVALRKVKKEERDVDKAHVAVMELQAQVTAIGQHVQYLEKIQEEAPPKFLPSLGLPFPQHPSPSHVFKPSPFAPSPLLRSPYPSTSASVALPPLQPLPSILSKANGLPPLLVDNHHGLYHPQPIQSKPAEALPSASAQEIELTRFKMEHYKLKQLAAEAEVTLEKGKERAVAARGGMDTLLANRDVLLPQAQTWWRMACAHLARLVAEKDAFDLKQLRIVAAMSEPFRGTFASVALMQKVLVAIPWTVEAVSLLHGRQKPAYEALDRVLNESVLEPKALAALRGVLLRTDTWVAKSKKIVAKLVGTGKKPDAAKLQVVANEYMKMPLTCPWGSRLQAFLADLADWEAAGATPVLMPTLAITPPSSPVAAAPKRKASGKAGGSAGKRAKGEGDVQKRSKAKGGKTKAAKICEDDTARVADTPPPATG</sequence>
<evidence type="ECO:0000256" key="1">
    <source>
        <dbReference type="ARBA" id="ARBA00004123"/>
    </source>
</evidence>
<feature type="domain" description="ELM2" evidence="9">
    <location>
        <begin position="40"/>
        <end position="164"/>
    </location>
</feature>
<feature type="compositionally biased region" description="Acidic residues" evidence="7">
    <location>
        <begin position="75"/>
        <end position="84"/>
    </location>
</feature>
<dbReference type="InterPro" id="IPR037869">
    <property type="entry name" value="Spp1/CFP1"/>
</dbReference>
<dbReference type="PROSITE" id="PS51156">
    <property type="entry name" value="ELM2"/>
    <property type="match status" value="1"/>
</dbReference>
<dbReference type="Pfam" id="PF08429">
    <property type="entry name" value="PLU-1"/>
    <property type="match status" value="2"/>
</dbReference>
<dbReference type="PROSITE" id="PS50016">
    <property type="entry name" value="ZF_PHD_2"/>
    <property type="match status" value="1"/>
</dbReference>
<dbReference type="PANTHER" id="PTHR46174:SF1">
    <property type="entry name" value="CXXC-TYPE ZINC FINGER PROTEIN 1"/>
    <property type="match status" value="1"/>
</dbReference>
<evidence type="ECO:0000313" key="10">
    <source>
        <dbReference type="EMBL" id="OQR97150.1"/>
    </source>
</evidence>
<dbReference type="PROSITE" id="PS01359">
    <property type="entry name" value="ZF_PHD_1"/>
    <property type="match status" value="1"/>
</dbReference>
<dbReference type="GO" id="GO:0045893">
    <property type="term" value="P:positive regulation of DNA-templated transcription"/>
    <property type="evidence" value="ECO:0007669"/>
    <property type="project" value="TreeGrafter"/>
</dbReference>
<evidence type="ECO:0000256" key="2">
    <source>
        <dbReference type="ARBA" id="ARBA00022723"/>
    </source>
</evidence>
<evidence type="ECO:0000256" key="7">
    <source>
        <dbReference type="SAM" id="MobiDB-lite"/>
    </source>
</evidence>
<feature type="region of interest" description="Disordered" evidence="7">
    <location>
        <begin position="1598"/>
        <end position="1661"/>
    </location>
</feature>
<dbReference type="Pfam" id="PF00628">
    <property type="entry name" value="PHD"/>
    <property type="match status" value="1"/>
</dbReference>
<evidence type="ECO:0000256" key="3">
    <source>
        <dbReference type="ARBA" id="ARBA00022771"/>
    </source>
</evidence>
<dbReference type="InterPro" id="IPR001965">
    <property type="entry name" value="Znf_PHD"/>
</dbReference>
<dbReference type="GO" id="GO:0048188">
    <property type="term" value="C:Set1C/COMPASS complex"/>
    <property type="evidence" value="ECO:0007669"/>
    <property type="project" value="InterPro"/>
</dbReference>
<evidence type="ECO:0000256" key="5">
    <source>
        <dbReference type="ARBA" id="ARBA00023242"/>
    </source>
</evidence>
<name>A0A1V9ZH50_ACHHY</name>
<dbReference type="SUPFAM" id="SSF57903">
    <property type="entry name" value="FYVE/PHD zinc finger"/>
    <property type="match status" value="1"/>
</dbReference>
<evidence type="ECO:0000259" key="8">
    <source>
        <dbReference type="PROSITE" id="PS50016"/>
    </source>
</evidence>
<dbReference type="InterPro" id="IPR011011">
    <property type="entry name" value="Znf_FYVE_PHD"/>
</dbReference>
<comment type="subcellular location">
    <subcellularLocation>
        <location evidence="1">Nucleus</location>
    </subcellularLocation>
</comment>
<dbReference type="InterPro" id="IPR013083">
    <property type="entry name" value="Znf_RING/FYVE/PHD"/>
</dbReference>
<feature type="region of interest" description="Disordered" evidence="7">
    <location>
        <begin position="1"/>
        <end position="32"/>
    </location>
</feature>
<evidence type="ECO:0000259" key="9">
    <source>
        <dbReference type="PROSITE" id="PS51156"/>
    </source>
</evidence>
<dbReference type="InterPro" id="IPR019787">
    <property type="entry name" value="Znf_PHD-finger"/>
</dbReference>
<feature type="compositionally biased region" description="Basic residues" evidence="7">
    <location>
        <begin position="1631"/>
        <end position="1641"/>
    </location>
</feature>
<accession>A0A1V9ZH50</accession>
<dbReference type="InterPro" id="IPR013637">
    <property type="entry name" value="Lys_sp_deMease-like_dom"/>
</dbReference>
<reference evidence="10 11" key="1">
    <citation type="journal article" date="2014" name="Genome Biol. Evol.">
        <title>The secreted proteins of Achlya hypogyna and Thraustotheca clavata identify the ancestral oomycete secretome and reveal gene acquisitions by horizontal gene transfer.</title>
        <authorList>
            <person name="Misner I."/>
            <person name="Blouin N."/>
            <person name="Leonard G."/>
            <person name="Richards T.A."/>
            <person name="Lane C.E."/>
        </authorList>
    </citation>
    <scope>NUCLEOTIDE SEQUENCE [LARGE SCALE GENOMIC DNA]</scope>
    <source>
        <strain evidence="10 11">ATCC 48635</strain>
    </source>
</reference>